<name>A0A1G7FKN6_9BURK</name>
<sequence>MPNDLKVSIANCLIGGEEITMTGNMGIKDVININVDGKKIQLRQHADVINGEKPERKNAPYTSTEAIIQEVDESGVEAAELLIQRICWMLSFACTCRVIPYAYEYPADSGKKRVNSITTPARFFRPTFELTEGKNIRQFIEQCFPNYKQLEKSRKLRSVIDYLSQAEVKGQLMEVRSILSFITLENLKHSYANSKGYAFVGNYFRKTTGKATKKTPKYFFSDLATEMLNEVGMPAPASNIYSLRNELIHSGLSSLTFHEQLERYEDVHDLIREYLLRLLGYKGAYTPYAFNRRGNVINIT</sequence>
<dbReference type="AlphaFoldDB" id="A0A1G7FKN6"/>
<evidence type="ECO:0008006" key="3">
    <source>
        <dbReference type="Google" id="ProtNLM"/>
    </source>
</evidence>
<dbReference type="Proteomes" id="UP000198781">
    <property type="component" value="Unassembled WGS sequence"/>
</dbReference>
<evidence type="ECO:0000313" key="2">
    <source>
        <dbReference type="Proteomes" id="UP000198781"/>
    </source>
</evidence>
<keyword evidence="2" id="KW-1185">Reference proteome</keyword>
<dbReference type="OrthoDB" id="8806677at2"/>
<proteinExistence type="predicted"/>
<dbReference type="RefSeq" id="WP_139160531.1">
    <property type="nucleotide sequence ID" value="NZ_FMZC01000033.1"/>
</dbReference>
<dbReference type="EMBL" id="FMZC01000033">
    <property type="protein sequence ID" value="SDE76432.1"/>
    <property type="molecule type" value="Genomic_DNA"/>
</dbReference>
<gene>
    <name evidence="1" type="ORF">SAMN05192589_1335</name>
</gene>
<reference evidence="1 2" key="1">
    <citation type="submission" date="2016-10" db="EMBL/GenBank/DDBJ databases">
        <authorList>
            <person name="de Groot N.N."/>
        </authorList>
    </citation>
    <scope>NUCLEOTIDE SEQUENCE [LARGE SCALE GENOMIC DNA]</scope>
    <source>
        <strain evidence="1 2">DSM 16619</strain>
    </source>
</reference>
<protein>
    <recommendedName>
        <fullName evidence="3">Apea-like HEPN domain-containing protein</fullName>
    </recommendedName>
</protein>
<organism evidence="1 2">
    <name type="scientific">Paracidovorax valerianellae</name>
    <dbReference type="NCBI Taxonomy" id="187868"/>
    <lineage>
        <taxon>Bacteria</taxon>
        <taxon>Pseudomonadati</taxon>
        <taxon>Pseudomonadota</taxon>
        <taxon>Betaproteobacteria</taxon>
        <taxon>Burkholderiales</taxon>
        <taxon>Comamonadaceae</taxon>
        <taxon>Paracidovorax</taxon>
    </lineage>
</organism>
<dbReference type="STRING" id="187868.SAMN05192589_1335"/>
<accession>A0A1G7FKN6</accession>
<evidence type="ECO:0000313" key="1">
    <source>
        <dbReference type="EMBL" id="SDE76432.1"/>
    </source>
</evidence>